<dbReference type="PROSITE" id="PS00061">
    <property type="entry name" value="ADH_SHORT"/>
    <property type="match status" value="1"/>
</dbReference>
<keyword evidence="3" id="KW-0560">Oxidoreductase</keyword>
<evidence type="ECO:0000313" key="5">
    <source>
        <dbReference type="EMBL" id="TFK40507.1"/>
    </source>
</evidence>
<dbReference type="GO" id="GO:0016491">
    <property type="term" value="F:oxidoreductase activity"/>
    <property type="evidence" value="ECO:0007669"/>
    <property type="project" value="UniProtKB-KW"/>
</dbReference>
<evidence type="ECO:0000256" key="1">
    <source>
        <dbReference type="ARBA" id="ARBA00006484"/>
    </source>
</evidence>
<evidence type="ECO:0000256" key="2">
    <source>
        <dbReference type="ARBA" id="ARBA00022857"/>
    </source>
</evidence>
<dbReference type="InterPro" id="IPR036291">
    <property type="entry name" value="NAD(P)-bd_dom_sf"/>
</dbReference>
<keyword evidence="2" id="KW-0521">NADP</keyword>
<dbReference type="Pfam" id="PF00106">
    <property type="entry name" value="adh_short"/>
    <property type="match status" value="1"/>
</dbReference>
<dbReference type="PRINTS" id="PR00080">
    <property type="entry name" value="SDRFAMILY"/>
</dbReference>
<accession>A0A5C3M6M7</accession>
<dbReference type="InterPro" id="IPR002347">
    <property type="entry name" value="SDR_fam"/>
</dbReference>
<dbReference type="SUPFAM" id="SSF51735">
    <property type="entry name" value="NAD(P)-binding Rossmann-fold domains"/>
    <property type="match status" value="1"/>
</dbReference>
<dbReference type="PANTHER" id="PTHR43490">
    <property type="entry name" value="(+)-NEOMENTHOL DEHYDROGENASE"/>
    <property type="match status" value="1"/>
</dbReference>
<comment type="similarity">
    <text evidence="1 4">Belongs to the short-chain dehydrogenases/reductases (SDR) family.</text>
</comment>
<keyword evidence="6" id="KW-1185">Reference proteome</keyword>
<dbReference type="GO" id="GO:0016020">
    <property type="term" value="C:membrane"/>
    <property type="evidence" value="ECO:0007669"/>
    <property type="project" value="TreeGrafter"/>
</dbReference>
<evidence type="ECO:0000256" key="3">
    <source>
        <dbReference type="ARBA" id="ARBA00023002"/>
    </source>
</evidence>
<evidence type="ECO:0000256" key="4">
    <source>
        <dbReference type="RuleBase" id="RU000363"/>
    </source>
</evidence>
<organism evidence="5 6">
    <name type="scientific">Crucibulum laeve</name>
    <dbReference type="NCBI Taxonomy" id="68775"/>
    <lineage>
        <taxon>Eukaryota</taxon>
        <taxon>Fungi</taxon>
        <taxon>Dikarya</taxon>
        <taxon>Basidiomycota</taxon>
        <taxon>Agaricomycotina</taxon>
        <taxon>Agaricomycetes</taxon>
        <taxon>Agaricomycetidae</taxon>
        <taxon>Agaricales</taxon>
        <taxon>Agaricineae</taxon>
        <taxon>Nidulariaceae</taxon>
        <taxon>Crucibulum</taxon>
    </lineage>
</organism>
<dbReference type="EMBL" id="ML213596">
    <property type="protein sequence ID" value="TFK40507.1"/>
    <property type="molecule type" value="Genomic_DNA"/>
</dbReference>
<dbReference type="PRINTS" id="PR00081">
    <property type="entry name" value="GDHRDH"/>
</dbReference>
<dbReference type="PANTHER" id="PTHR43490:SF99">
    <property type="entry name" value="SHORT-CHAIN DEHYDROGENASE_REDUCTASE"/>
    <property type="match status" value="1"/>
</dbReference>
<dbReference type="AlphaFoldDB" id="A0A5C3M6M7"/>
<dbReference type="OrthoDB" id="1933717at2759"/>
<dbReference type="Gene3D" id="3.40.50.720">
    <property type="entry name" value="NAD(P)-binding Rossmann-like Domain"/>
    <property type="match status" value="1"/>
</dbReference>
<sequence>MSKVILVTGSNTGIGFDLVRVLAEKGHTVYLSARNEAAGKEAQEKLKADGLYVKFVRIDVIDGDSIAAAKDLIREAEGKLDVLVNNAGIAQFLNDSAVTMSMDTARRIFDTNFFGLVQVTTAFIPLLRASKEGVITNVGSELGSNESRAKLENYVWHAAYSASKAAVNSYTIALARELKKDGIKANVVSPGFTATKLNNFRGTQTIHEGTEVVLRWVLLDKNGPTGQFGAPEGLFTW</sequence>
<evidence type="ECO:0008006" key="7">
    <source>
        <dbReference type="Google" id="ProtNLM"/>
    </source>
</evidence>
<dbReference type="STRING" id="68775.A0A5C3M6M7"/>
<evidence type="ECO:0000313" key="6">
    <source>
        <dbReference type="Proteomes" id="UP000308652"/>
    </source>
</evidence>
<dbReference type="Proteomes" id="UP000308652">
    <property type="component" value="Unassembled WGS sequence"/>
</dbReference>
<reference evidence="5 6" key="1">
    <citation type="journal article" date="2019" name="Nat. Ecol. Evol.">
        <title>Megaphylogeny resolves global patterns of mushroom evolution.</title>
        <authorList>
            <person name="Varga T."/>
            <person name="Krizsan K."/>
            <person name="Foldi C."/>
            <person name="Dima B."/>
            <person name="Sanchez-Garcia M."/>
            <person name="Sanchez-Ramirez S."/>
            <person name="Szollosi G.J."/>
            <person name="Szarkandi J.G."/>
            <person name="Papp V."/>
            <person name="Albert L."/>
            <person name="Andreopoulos W."/>
            <person name="Angelini C."/>
            <person name="Antonin V."/>
            <person name="Barry K.W."/>
            <person name="Bougher N.L."/>
            <person name="Buchanan P."/>
            <person name="Buyck B."/>
            <person name="Bense V."/>
            <person name="Catcheside P."/>
            <person name="Chovatia M."/>
            <person name="Cooper J."/>
            <person name="Damon W."/>
            <person name="Desjardin D."/>
            <person name="Finy P."/>
            <person name="Geml J."/>
            <person name="Haridas S."/>
            <person name="Hughes K."/>
            <person name="Justo A."/>
            <person name="Karasinski D."/>
            <person name="Kautmanova I."/>
            <person name="Kiss B."/>
            <person name="Kocsube S."/>
            <person name="Kotiranta H."/>
            <person name="LaButti K.M."/>
            <person name="Lechner B.E."/>
            <person name="Liimatainen K."/>
            <person name="Lipzen A."/>
            <person name="Lukacs Z."/>
            <person name="Mihaltcheva S."/>
            <person name="Morgado L.N."/>
            <person name="Niskanen T."/>
            <person name="Noordeloos M.E."/>
            <person name="Ohm R.A."/>
            <person name="Ortiz-Santana B."/>
            <person name="Ovrebo C."/>
            <person name="Racz N."/>
            <person name="Riley R."/>
            <person name="Savchenko A."/>
            <person name="Shiryaev A."/>
            <person name="Soop K."/>
            <person name="Spirin V."/>
            <person name="Szebenyi C."/>
            <person name="Tomsovsky M."/>
            <person name="Tulloss R.E."/>
            <person name="Uehling J."/>
            <person name="Grigoriev I.V."/>
            <person name="Vagvolgyi C."/>
            <person name="Papp T."/>
            <person name="Martin F.M."/>
            <person name="Miettinen O."/>
            <person name="Hibbett D.S."/>
            <person name="Nagy L.G."/>
        </authorList>
    </citation>
    <scope>NUCLEOTIDE SEQUENCE [LARGE SCALE GENOMIC DNA]</scope>
    <source>
        <strain evidence="5 6">CBS 166.37</strain>
    </source>
</reference>
<dbReference type="InterPro" id="IPR020904">
    <property type="entry name" value="Sc_DH/Rdtase_CS"/>
</dbReference>
<name>A0A5C3M6M7_9AGAR</name>
<protein>
    <recommendedName>
        <fullName evidence="7">NAD(P)-binding protein</fullName>
    </recommendedName>
</protein>
<proteinExistence type="inferred from homology"/>
<gene>
    <name evidence="5" type="ORF">BDQ12DRAFT_679555</name>
</gene>